<name>A0A565BGP4_9BRAS</name>
<protein>
    <submittedName>
        <fullName evidence="2">Uncharacterized protein</fullName>
    </submittedName>
</protein>
<sequence length="71" mass="7609">MGRKKGSPELEKTAPDGFRSGESEQGYGGYGWDERTFNSFSTLITVTGRAKITVMCLSTCGISISVLVVSL</sequence>
<evidence type="ECO:0000313" key="2">
    <source>
        <dbReference type="EMBL" id="VVB00806.1"/>
    </source>
</evidence>
<dbReference type="EMBL" id="CABITT030000004">
    <property type="protein sequence ID" value="VVB00806.1"/>
    <property type="molecule type" value="Genomic_DNA"/>
</dbReference>
<keyword evidence="3" id="KW-1185">Reference proteome</keyword>
<feature type="region of interest" description="Disordered" evidence="1">
    <location>
        <begin position="1"/>
        <end position="27"/>
    </location>
</feature>
<dbReference type="AlphaFoldDB" id="A0A565BGP4"/>
<evidence type="ECO:0000313" key="3">
    <source>
        <dbReference type="Proteomes" id="UP000489600"/>
    </source>
</evidence>
<organism evidence="2 3">
    <name type="scientific">Arabis nemorensis</name>
    <dbReference type="NCBI Taxonomy" id="586526"/>
    <lineage>
        <taxon>Eukaryota</taxon>
        <taxon>Viridiplantae</taxon>
        <taxon>Streptophyta</taxon>
        <taxon>Embryophyta</taxon>
        <taxon>Tracheophyta</taxon>
        <taxon>Spermatophyta</taxon>
        <taxon>Magnoliopsida</taxon>
        <taxon>eudicotyledons</taxon>
        <taxon>Gunneridae</taxon>
        <taxon>Pentapetalae</taxon>
        <taxon>rosids</taxon>
        <taxon>malvids</taxon>
        <taxon>Brassicales</taxon>
        <taxon>Brassicaceae</taxon>
        <taxon>Arabideae</taxon>
        <taxon>Arabis</taxon>
    </lineage>
</organism>
<proteinExistence type="predicted"/>
<evidence type="ECO:0000256" key="1">
    <source>
        <dbReference type="SAM" id="MobiDB-lite"/>
    </source>
</evidence>
<reference evidence="2" key="1">
    <citation type="submission" date="2019-07" db="EMBL/GenBank/DDBJ databases">
        <authorList>
            <person name="Dittberner H."/>
        </authorList>
    </citation>
    <scope>NUCLEOTIDE SEQUENCE [LARGE SCALE GENOMIC DNA]</scope>
</reference>
<gene>
    <name evidence="2" type="ORF">ANE_LOCUS11250</name>
</gene>
<dbReference type="Proteomes" id="UP000489600">
    <property type="component" value="Unassembled WGS sequence"/>
</dbReference>
<comment type="caution">
    <text evidence="2">The sequence shown here is derived from an EMBL/GenBank/DDBJ whole genome shotgun (WGS) entry which is preliminary data.</text>
</comment>
<feature type="compositionally biased region" description="Basic and acidic residues" evidence="1">
    <location>
        <begin position="1"/>
        <end position="22"/>
    </location>
</feature>
<accession>A0A565BGP4</accession>